<protein>
    <submittedName>
        <fullName evidence="5">C4-dicarboxylate ABC transporter</fullName>
    </submittedName>
</protein>
<evidence type="ECO:0000313" key="5">
    <source>
        <dbReference type="EMBL" id="RRH74229.1"/>
    </source>
</evidence>
<name>A0A3P3DIZ0_9RHOB</name>
<evidence type="ECO:0000256" key="1">
    <source>
        <dbReference type="ARBA" id="ARBA00004418"/>
    </source>
</evidence>
<dbReference type="PANTHER" id="PTHR33376:SF15">
    <property type="entry name" value="BLL6794 PROTEIN"/>
    <property type="match status" value="1"/>
</dbReference>
<dbReference type="AlphaFoldDB" id="A0A3P3DIZ0"/>
<dbReference type="InterPro" id="IPR018389">
    <property type="entry name" value="DctP_fam"/>
</dbReference>
<evidence type="ECO:0000256" key="4">
    <source>
        <dbReference type="SAM" id="SignalP"/>
    </source>
</evidence>
<evidence type="ECO:0000256" key="3">
    <source>
        <dbReference type="ARBA" id="ARBA00022764"/>
    </source>
</evidence>
<dbReference type="Pfam" id="PF03480">
    <property type="entry name" value="DctP"/>
    <property type="match status" value="1"/>
</dbReference>
<dbReference type="InterPro" id="IPR038404">
    <property type="entry name" value="TRAP_DctP_sf"/>
</dbReference>
<keyword evidence="2 4" id="KW-0732">Signal</keyword>
<keyword evidence="6" id="KW-1185">Reference proteome</keyword>
<dbReference type="CDD" id="cd13601">
    <property type="entry name" value="PBP2_TRAP_DctP1_3_4_like"/>
    <property type="match status" value="1"/>
</dbReference>
<keyword evidence="3" id="KW-0574">Periplasm</keyword>
<sequence length="336" mass="36130">MRMISTAGLMAALLATAIPASAAETLRVGDSFPVGHYIAENLAKVWMDRVTEKSGGEVKFEYFPAEQMGKAKDLLALTQSSALDVGYVGASYVSDKLPLSSVGELPEAFTTSCQGTKAFWKIAQPGGALDQVEFAPNGVRVLMVMVLPAYQIFTKDREITGADSFKGLKVRTTGGAKEIATKLLEAIPVQIPAPESREALSRGTLDALLFPNGSILPYEMQPFLKYATTGLNFGSFVVTYTISQQKWDSLSPEVQKVLAETGEETTFSACEVADKLDVSDREKIAAAGVQYVELPEADAKKIGDLMATVGDQWAGDLETRGRPAKAILQAFRDAIE</sequence>
<dbReference type="GO" id="GO:0042597">
    <property type="term" value="C:periplasmic space"/>
    <property type="evidence" value="ECO:0007669"/>
    <property type="project" value="UniProtKB-SubCell"/>
</dbReference>
<evidence type="ECO:0000313" key="6">
    <source>
        <dbReference type="Proteomes" id="UP000282125"/>
    </source>
</evidence>
<feature type="signal peptide" evidence="4">
    <location>
        <begin position="1"/>
        <end position="22"/>
    </location>
</feature>
<dbReference type="PANTHER" id="PTHR33376">
    <property type="match status" value="1"/>
</dbReference>
<dbReference type="RefSeq" id="WP_124965000.1">
    <property type="nucleotide sequence ID" value="NZ_RRAZ01000014.1"/>
</dbReference>
<dbReference type="OrthoDB" id="7822595at2"/>
<dbReference type="Gene3D" id="3.40.190.170">
    <property type="entry name" value="Bacterial extracellular solute-binding protein, family 7"/>
    <property type="match status" value="1"/>
</dbReference>
<organism evidence="5 6">
    <name type="scientific">Falsigemmobacter faecalis</name>
    <dbReference type="NCBI Taxonomy" id="2488730"/>
    <lineage>
        <taxon>Bacteria</taxon>
        <taxon>Pseudomonadati</taxon>
        <taxon>Pseudomonadota</taxon>
        <taxon>Alphaproteobacteria</taxon>
        <taxon>Rhodobacterales</taxon>
        <taxon>Paracoccaceae</taxon>
        <taxon>Falsigemmobacter</taxon>
    </lineage>
</organism>
<feature type="chain" id="PRO_5018167720" evidence="4">
    <location>
        <begin position="23"/>
        <end position="336"/>
    </location>
</feature>
<reference evidence="5 6" key="1">
    <citation type="submission" date="2018-11" db="EMBL/GenBank/DDBJ databases">
        <title>Gemmobacter sp. nov., YIM 102744-1 draft genome.</title>
        <authorList>
            <person name="Li G."/>
            <person name="Jiang Y."/>
        </authorList>
    </citation>
    <scope>NUCLEOTIDE SEQUENCE [LARGE SCALE GENOMIC DNA]</scope>
    <source>
        <strain evidence="5 6">YIM 102744-1</strain>
    </source>
</reference>
<accession>A0A3P3DIZ0</accession>
<gene>
    <name evidence="5" type="ORF">EG244_10765</name>
</gene>
<dbReference type="NCBIfam" id="NF037995">
    <property type="entry name" value="TRAP_S1"/>
    <property type="match status" value="1"/>
</dbReference>
<dbReference type="Proteomes" id="UP000282125">
    <property type="component" value="Unassembled WGS sequence"/>
</dbReference>
<dbReference type="EMBL" id="RRAZ01000014">
    <property type="protein sequence ID" value="RRH74229.1"/>
    <property type="molecule type" value="Genomic_DNA"/>
</dbReference>
<dbReference type="GO" id="GO:0055085">
    <property type="term" value="P:transmembrane transport"/>
    <property type="evidence" value="ECO:0007669"/>
    <property type="project" value="InterPro"/>
</dbReference>
<proteinExistence type="predicted"/>
<comment type="subcellular location">
    <subcellularLocation>
        <location evidence="1">Periplasm</location>
    </subcellularLocation>
</comment>
<evidence type="ECO:0000256" key="2">
    <source>
        <dbReference type="ARBA" id="ARBA00022729"/>
    </source>
</evidence>
<comment type="caution">
    <text evidence="5">The sequence shown here is derived from an EMBL/GenBank/DDBJ whole genome shotgun (WGS) entry which is preliminary data.</text>
</comment>